<dbReference type="OrthoDB" id="5949865at2759"/>
<gene>
    <name evidence="4" type="ORF">O9G_000980</name>
</gene>
<dbReference type="Proteomes" id="UP000030755">
    <property type="component" value="Unassembled WGS sequence"/>
</dbReference>
<reference evidence="4 5" key="1">
    <citation type="journal article" date="2013" name="Curr. Biol.">
        <title>Shared signatures of parasitism and phylogenomics unite Cryptomycota and microsporidia.</title>
        <authorList>
            <person name="James T.Y."/>
            <person name="Pelin A."/>
            <person name="Bonen L."/>
            <person name="Ahrendt S."/>
            <person name="Sain D."/>
            <person name="Corradi N."/>
            <person name="Stajich J.E."/>
        </authorList>
    </citation>
    <scope>NUCLEOTIDE SEQUENCE [LARGE SCALE GENOMIC DNA]</scope>
    <source>
        <strain evidence="4 5">CSF55</strain>
    </source>
</reference>
<dbReference type="OMA" id="LQQGRKY"/>
<dbReference type="AlphaFoldDB" id="A0A075ANC1"/>
<dbReference type="HOGENOM" id="CLU_101493_5_0_1"/>
<dbReference type="STRING" id="988480.A0A075ANC1"/>
<name>A0A075ANC1_ROZAC</name>
<organism evidence="4 5">
    <name type="scientific">Rozella allomycis (strain CSF55)</name>
    <dbReference type="NCBI Taxonomy" id="988480"/>
    <lineage>
        <taxon>Eukaryota</taxon>
        <taxon>Fungi</taxon>
        <taxon>Fungi incertae sedis</taxon>
        <taxon>Cryptomycota</taxon>
        <taxon>Cryptomycota incertae sedis</taxon>
        <taxon>Rozella</taxon>
    </lineage>
</organism>
<dbReference type="PANTHER" id="PTHR10358:SF6">
    <property type="entry name" value="ENDOSULFINE, ISOFORM A"/>
    <property type="match status" value="1"/>
</dbReference>
<dbReference type="InterPro" id="IPR006760">
    <property type="entry name" value="Endosulphine"/>
</dbReference>
<evidence type="ECO:0000256" key="3">
    <source>
        <dbReference type="SAM" id="MobiDB-lite"/>
    </source>
</evidence>
<proteinExistence type="inferred from homology"/>
<evidence type="ECO:0000313" key="4">
    <source>
        <dbReference type="EMBL" id="EPZ31335.1"/>
    </source>
</evidence>
<feature type="compositionally biased region" description="Low complexity" evidence="3">
    <location>
        <begin position="67"/>
        <end position="100"/>
    </location>
</feature>
<evidence type="ECO:0000256" key="1">
    <source>
        <dbReference type="ARBA" id="ARBA00010520"/>
    </source>
</evidence>
<evidence type="ECO:0000313" key="5">
    <source>
        <dbReference type="Proteomes" id="UP000030755"/>
    </source>
</evidence>
<feature type="region of interest" description="Disordered" evidence="3">
    <location>
        <begin position="1"/>
        <end position="106"/>
    </location>
</feature>
<dbReference type="GO" id="GO:0005737">
    <property type="term" value="C:cytoplasm"/>
    <property type="evidence" value="ECO:0007669"/>
    <property type="project" value="TreeGrafter"/>
</dbReference>
<keyword evidence="5" id="KW-1185">Reference proteome</keyword>
<accession>A0A075ANC1</accession>
<evidence type="ECO:0000256" key="2">
    <source>
        <dbReference type="RuleBase" id="RU363120"/>
    </source>
</evidence>
<dbReference type="PANTHER" id="PTHR10358">
    <property type="entry name" value="ENDOSULFINE"/>
    <property type="match status" value="1"/>
</dbReference>
<dbReference type="Pfam" id="PF04667">
    <property type="entry name" value="Endosulfine"/>
    <property type="match status" value="1"/>
</dbReference>
<feature type="compositionally biased region" description="Basic and acidic residues" evidence="3">
    <location>
        <begin position="8"/>
        <end position="22"/>
    </location>
</feature>
<sequence>MSSTNSSKTDEKKELSDQEQRILKMYGKVPNRKDLLNHKLKRVKDRKYFDSGDYAMSKAGKSTVVGSLHPSPDSIPHSHPTQNTSSPSKESSLSKDSTTDNSKTEQ</sequence>
<dbReference type="EMBL" id="KE561265">
    <property type="protein sequence ID" value="EPZ31335.1"/>
    <property type="molecule type" value="Genomic_DNA"/>
</dbReference>
<protein>
    <recommendedName>
        <fullName evidence="2">mRNA stability protein</fullName>
    </recommendedName>
</protein>
<dbReference type="GO" id="GO:0004864">
    <property type="term" value="F:protein phosphatase inhibitor activity"/>
    <property type="evidence" value="ECO:0007669"/>
    <property type="project" value="TreeGrafter"/>
</dbReference>
<comment type="similarity">
    <text evidence="1 2">Belongs to the endosulfine family.</text>
</comment>
<comment type="function">
    <text evidence="2">Plays an essential role in initiation of the G0 program by preventing the degradation of specific nutrient-regulated mRNAs via the 5'-3' mRNA decay pathway.</text>
</comment>